<protein>
    <submittedName>
        <fullName evidence="1">Uncharacterized protein</fullName>
    </submittedName>
</protein>
<comment type="caution">
    <text evidence="1">The sequence shown here is derived from an EMBL/GenBank/DDBJ whole genome shotgun (WGS) entry which is preliminary data.</text>
</comment>
<reference evidence="1 2" key="1">
    <citation type="submission" date="2014-06" db="EMBL/GenBank/DDBJ databases">
        <title>Rhizobium pelagicum/R2-400B4.</title>
        <authorList>
            <person name="Kimes N.E."/>
            <person name="Lopez-Perez M."/>
        </authorList>
    </citation>
    <scope>NUCLEOTIDE SEQUENCE [LARGE SCALE GENOMIC DNA]</scope>
    <source>
        <strain evidence="1 2">R2-400B4</strain>
    </source>
</reference>
<evidence type="ECO:0000313" key="1">
    <source>
        <dbReference type="EMBL" id="KEQ05641.1"/>
    </source>
</evidence>
<keyword evidence="2" id="KW-1185">Reference proteome</keyword>
<proteinExistence type="predicted"/>
<gene>
    <name evidence="1" type="ORF">GV68_08920</name>
</gene>
<dbReference type="AlphaFoldDB" id="A0A922P0K1"/>
<sequence length="114" mass="13232">MASLYVIVFKGEDDNTIFLMDKNEVVMGSDHGALVQRMAATVSHLEWCIKGSPVRYRHFFGERVSTTPISDKTKKLYQRMIDTMRIEPVYNMILGSPKTHLIDMKKDQKEKQHE</sequence>
<dbReference type="EMBL" id="JOKJ01000019">
    <property type="protein sequence ID" value="KEQ05641.1"/>
    <property type="molecule type" value="Genomic_DNA"/>
</dbReference>
<organism evidence="1 2">
    <name type="scientific">Pseudorhizobium pelagicum</name>
    <dbReference type="NCBI Taxonomy" id="1509405"/>
    <lineage>
        <taxon>Bacteria</taxon>
        <taxon>Pseudomonadati</taxon>
        <taxon>Pseudomonadota</taxon>
        <taxon>Alphaproteobacteria</taxon>
        <taxon>Hyphomicrobiales</taxon>
        <taxon>Rhizobiaceae</taxon>
        <taxon>Rhizobium/Agrobacterium group</taxon>
        <taxon>Pseudorhizobium</taxon>
    </lineage>
</organism>
<accession>A0A922P0K1</accession>
<dbReference type="Proteomes" id="UP000052167">
    <property type="component" value="Unassembled WGS sequence"/>
</dbReference>
<evidence type="ECO:0000313" key="2">
    <source>
        <dbReference type="Proteomes" id="UP000052167"/>
    </source>
</evidence>
<dbReference type="RefSeq" id="WP_037189934.1">
    <property type="nucleotide sequence ID" value="NZ_JOKJ01000019.1"/>
</dbReference>
<name>A0A922P0K1_9HYPH</name>